<dbReference type="OrthoDB" id="48571at2759"/>
<dbReference type="GO" id="GO:0000931">
    <property type="term" value="C:gamma-tubulin ring complex"/>
    <property type="evidence" value="ECO:0007669"/>
    <property type="project" value="InterPro"/>
</dbReference>
<dbReference type="GO" id="GO:0033566">
    <property type="term" value="P:gamma-tubulin complex localization"/>
    <property type="evidence" value="ECO:0007669"/>
    <property type="project" value="InterPro"/>
</dbReference>
<dbReference type="EMBL" id="CAKKNE010000003">
    <property type="protein sequence ID" value="CAH0371552.1"/>
    <property type="molecule type" value="Genomic_DNA"/>
</dbReference>
<comment type="caution">
    <text evidence="5">The sequence shown here is derived from an EMBL/GenBank/DDBJ whole genome shotgun (WGS) entry which is preliminary data.</text>
</comment>
<comment type="similarity">
    <text evidence="2">Belongs to the MOZART1 family.</text>
</comment>
<dbReference type="InterPro" id="IPR022214">
    <property type="entry name" value="MZT1"/>
</dbReference>
<evidence type="ECO:0008006" key="7">
    <source>
        <dbReference type="Google" id="ProtNLM"/>
    </source>
</evidence>
<dbReference type="GO" id="GO:0090307">
    <property type="term" value="P:mitotic spindle assembly"/>
    <property type="evidence" value="ECO:0007669"/>
    <property type="project" value="TreeGrafter"/>
</dbReference>
<evidence type="ECO:0000256" key="1">
    <source>
        <dbReference type="ARBA" id="ARBA00004267"/>
    </source>
</evidence>
<accession>A0A8J2SPT2</accession>
<evidence type="ECO:0000313" key="5">
    <source>
        <dbReference type="EMBL" id="CAH0371552.1"/>
    </source>
</evidence>
<sequence>MRRVQSYQRRPPIAAVQEMSDLLDADLGRPALEVLTRLCDQGVNPTALAAVVRELRKERDALAAAASQAGGEPPRR</sequence>
<evidence type="ECO:0000256" key="4">
    <source>
        <dbReference type="ARBA" id="ARBA00023212"/>
    </source>
</evidence>
<reference evidence="5" key="1">
    <citation type="submission" date="2021-11" db="EMBL/GenBank/DDBJ databases">
        <authorList>
            <consortium name="Genoscope - CEA"/>
            <person name="William W."/>
        </authorList>
    </citation>
    <scope>NUCLEOTIDE SEQUENCE</scope>
</reference>
<dbReference type="Pfam" id="PF12554">
    <property type="entry name" value="MOZART1"/>
    <property type="match status" value="1"/>
</dbReference>
<evidence type="ECO:0000256" key="2">
    <source>
        <dbReference type="ARBA" id="ARBA00011015"/>
    </source>
</evidence>
<evidence type="ECO:0000256" key="3">
    <source>
        <dbReference type="ARBA" id="ARBA00022490"/>
    </source>
</evidence>
<dbReference type="GO" id="GO:0031021">
    <property type="term" value="C:interphase microtubule organizing center"/>
    <property type="evidence" value="ECO:0007669"/>
    <property type="project" value="TreeGrafter"/>
</dbReference>
<gene>
    <name evidence="5" type="ORF">PECAL_3P15010</name>
</gene>
<comment type="subcellular location">
    <subcellularLocation>
        <location evidence="1">Cytoplasm</location>
        <location evidence="1">Cytoskeleton</location>
        <location evidence="1">Microtubule organizing center</location>
    </subcellularLocation>
</comment>
<dbReference type="AlphaFoldDB" id="A0A8J2SPT2"/>
<keyword evidence="6" id="KW-1185">Reference proteome</keyword>
<dbReference type="PANTHER" id="PTHR28520:SF2">
    <property type="entry name" value="MITOTIC-SPINDLE ORGANIZING PROTEIN 1"/>
    <property type="match status" value="1"/>
</dbReference>
<keyword evidence="3" id="KW-0963">Cytoplasm</keyword>
<organism evidence="5 6">
    <name type="scientific">Pelagomonas calceolata</name>
    <dbReference type="NCBI Taxonomy" id="35677"/>
    <lineage>
        <taxon>Eukaryota</taxon>
        <taxon>Sar</taxon>
        <taxon>Stramenopiles</taxon>
        <taxon>Ochrophyta</taxon>
        <taxon>Pelagophyceae</taxon>
        <taxon>Pelagomonadales</taxon>
        <taxon>Pelagomonadaceae</taxon>
        <taxon>Pelagomonas</taxon>
    </lineage>
</organism>
<keyword evidence="4" id="KW-0206">Cytoskeleton</keyword>
<protein>
    <recommendedName>
        <fullName evidence="7">Mitotic-spindle organizing protein 1</fullName>
    </recommendedName>
</protein>
<proteinExistence type="inferred from homology"/>
<dbReference type="GO" id="GO:0051415">
    <property type="term" value="P:microtubule nucleation by interphase microtubule organizing center"/>
    <property type="evidence" value="ECO:0007669"/>
    <property type="project" value="TreeGrafter"/>
</dbReference>
<dbReference type="GO" id="GO:0005819">
    <property type="term" value="C:spindle"/>
    <property type="evidence" value="ECO:0007669"/>
    <property type="project" value="TreeGrafter"/>
</dbReference>
<dbReference type="PANTHER" id="PTHR28520">
    <property type="entry name" value="MITOTIC-SPINDLE ORGANIZING PROTEIN 1"/>
    <property type="match status" value="1"/>
</dbReference>
<name>A0A8J2SPT2_9STRA</name>
<evidence type="ECO:0000313" key="6">
    <source>
        <dbReference type="Proteomes" id="UP000789595"/>
    </source>
</evidence>
<dbReference type="Proteomes" id="UP000789595">
    <property type="component" value="Unassembled WGS sequence"/>
</dbReference>